<evidence type="ECO:0000256" key="1">
    <source>
        <dbReference type="SAM" id="Phobius"/>
    </source>
</evidence>
<accession>A0A917B0X9</accession>
<keyword evidence="3" id="KW-1185">Reference proteome</keyword>
<name>A0A917B0X9_HALAA</name>
<feature type="transmembrane region" description="Helical" evidence="1">
    <location>
        <begin position="35"/>
        <end position="54"/>
    </location>
</feature>
<evidence type="ECO:0000313" key="3">
    <source>
        <dbReference type="Proteomes" id="UP000660110"/>
    </source>
</evidence>
<dbReference type="RefSeq" id="WP_188376352.1">
    <property type="nucleotide sequence ID" value="NZ_BMEL01000001.1"/>
</dbReference>
<comment type="caution">
    <text evidence="2">The sequence shown here is derived from an EMBL/GenBank/DDBJ whole genome shotgun (WGS) entry which is preliminary data.</text>
</comment>
<sequence length="98" mass="11113">MKKANVFFMFASGLLILQNLMLSIGGVVMAPDNEIIILMSGLIPAMIWMAVFLLSKRKKEVITLPIYLGLTLLFGMHFYLLTTKKSYGIIKIIEIWTM</sequence>
<organism evidence="2 3">
    <name type="scientific">Halobacillus andaensis</name>
    <dbReference type="NCBI Taxonomy" id="1176239"/>
    <lineage>
        <taxon>Bacteria</taxon>
        <taxon>Bacillati</taxon>
        <taxon>Bacillota</taxon>
        <taxon>Bacilli</taxon>
        <taxon>Bacillales</taxon>
        <taxon>Bacillaceae</taxon>
        <taxon>Halobacillus</taxon>
    </lineage>
</organism>
<reference evidence="2" key="1">
    <citation type="journal article" date="2014" name="Int. J. Syst. Evol. Microbiol.">
        <title>Complete genome sequence of Corynebacterium casei LMG S-19264T (=DSM 44701T), isolated from a smear-ripened cheese.</title>
        <authorList>
            <consortium name="US DOE Joint Genome Institute (JGI-PGF)"/>
            <person name="Walter F."/>
            <person name="Albersmeier A."/>
            <person name="Kalinowski J."/>
            <person name="Ruckert C."/>
        </authorList>
    </citation>
    <scope>NUCLEOTIDE SEQUENCE</scope>
    <source>
        <strain evidence="2">CGMCC 1.12153</strain>
    </source>
</reference>
<gene>
    <name evidence="2" type="ORF">GCM10010954_10030</name>
</gene>
<keyword evidence="1" id="KW-0472">Membrane</keyword>
<evidence type="ECO:0000313" key="2">
    <source>
        <dbReference type="EMBL" id="GGF13311.1"/>
    </source>
</evidence>
<reference evidence="2" key="2">
    <citation type="submission" date="2020-09" db="EMBL/GenBank/DDBJ databases">
        <authorList>
            <person name="Sun Q."/>
            <person name="Zhou Y."/>
        </authorList>
    </citation>
    <scope>NUCLEOTIDE SEQUENCE</scope>
    <source>
        <strain evidence="2">CGMCC 1.12153</strain>
    </source>
</reference>
<dbReference type="Proteomes" id="UP000660110">
    <property type="component" value="Unassembled WGS sequence"/>
</dbReference>
<keyword evidence="1" id="KW-0812">Transmembrane</keyword>
<proteinExistence type="predicted"/>
<feature type="transmembrane region" description="Helical" evidence="1">
    <location>
        <begin position="61"/>
        <end position="81"/>
    </location>
</feature>
<keyword evidence="1" id="KW-1133">Transmembrane helix</keyword>
<dbReference type="EMBL" id="BMEL01000001">
    <property type="protein sequence ID" value="GGF13311.1"/>
    <property type="molecule type" value="Genomic_DNA"/>
</dbReference>
<dbReference type="AlphaFoldDB" id="A0A917B0X9"/>
<protein>
    <submittedName>
        <fullName evidence="2">Uncharacterized protein</fullName>
    </submittedName>
</protein>